<evidence type="ECO:0000259" key="1">
    <source>
        <dbReference type="Pfam" id="PF12766"/>
    </source>
</evidence>
<reference evidence="2 3" key="1">
    <citation type="submission" date="2009-08" db="EMBL/GenBank/DDBJ databases">
        <title>The Genome Sequence of Spizellomyces punctatus strain DAOM BR117.</title>
        <authorList>
            <consortium name="The Broad Institute Genome Sequencing Platform"/>
            <person name="Russ C."/>
            <person name="Cuomo C."/>
            <person name="Shea T."/>
            <person name="Young S.K."/>
            <person name="Zeng Q."/>
            <person name="Koehrsen M."/>
            <person name="Haas B."/>
            <person name="Borodovsky M."/>
            <person name="Guigo R."/>
            <person name="Alvarado L."/>
            <person name="Berlin A."/>
            <person name="Bochicchio J."/>
            <person name="Borenstein D."/>
            <person name="Chapman S."/>
            <person name="Chen Z."/>
            <person name="Engels R."/>
            <person name="Freedman E."/>
            <person name="Gellesch M."/>
            <person name="Goldberg J."/>
            <person name="Griggs A."/>
            <person name="Gujja S."/>
            <person name="Heiman D."/>
            <person name="Hepburn T."/>
            <person name="Howarth C."/>
            <person name="Jen D."/>
            <person name="Larson L."/>
            <person name="Lewis B."/>
            <person name="Mehta T."/>
            <person name="Park D."/>
            <person name="Pearson M."/>
            <person name="Roberts A."/>
            <person name="Saif S."/>
            <person name="Shenoy N."/>
            <person name="Sisk P."/>
            <person name="Stolte C."/>
            <person name="Sykes S."/>
            <person name="Thomson T."/>
            <person name="Walk T."/>
            <person name="White J."/>
            <person name="Yandava C."/>
            <person name="Burger G."/>
            <person name="Gray M.W."/>
            <person name="Holland P.W.H."/>
            <person name="King N."/>
            <person name="Lang F.B.F."/>
            <person name="Roger A.J."/>
            <person name="Ruiz-Trillo I."/>
            <person name="Lander E."/>
            <person name="Nusbaum C."/>
        </authorList>
    </citation>
    <scope>NUCLEOTIDE SEQUENCE [LARGE SCALE GENOMIC DNA]</scope>
    <source>
        <strain evidence="2 3">DAOM BR117</strain>
    </source>
</reference>
<dbReference type="Pfam" id="PF12766">
    <property type="entry name" value="Pyridox_oxase_2"/>
    <property type="match status" value="1"/>
</dbReference>
<dbReference type="AlphaFoldDB" id="A0A0L0H813"/>
<dbReference type="InterPro" id="IPR012349">
    <property type="entry name" value="Split_barrel_FMN-bd"/>
</dbReference>
<sequence length="219" mass="25250">MTAPWKALLQQALASNTSPTSQWPTLATITHDYKPRVRTIVFRGFIGDTTTSSDTDRVRWEDMLVFTTDARSAKVREIVANGSGELCWYFPETREQFRLAGTVRVVLPPHHTMRIHEADMPNSGIDWEELRKHHFHNLSPGARSQFLWPNPKQTRADTSGWVQAINDQDTQAISEALKNFSLLVFEVQGIDRLELREHPNRRMIMEKEGESWRVTEINP</sequence>
<dbReference type="Proteomes" id="UP000053201">
    <property type="component" value="Unassembled WGS sequence"/>
</dbReference>
<dbReference type="EMBL" id="KQ257463">
    <property type="protein sequence ID" value="KNC97665.1"/>
    <property type="molecule type" value="Genomic_DNA"/>
</dbReference>
<gene>
    <name evidence="2" type="ORF">SPPG_07132</name>
</gene>
<dbReference type="RefSeq" id="XP_016605705.1">
    <property type="nucleotide sequence ID" value="XM_016755309.1"/>
</dbReference>
<name>A0A0L0H813_SPIPD</name>
<dbReference type="UniPathway" id="UPA01068">
    <property type="reaction ID" value="UER00304"/>
</dbReference>
<evidence type="ECO:0000313" key="2">
    <source>
        <dbReference type="EMBL" id="KNC97665.1"/>
    </source>
</evidence>
<protein>
    <recommendedName>
        <fullName evidence="1">Pyridoxamine 5'-phosphate oxidase Alr4036 family FMN-binding domain-containing protein</fullName>
    </recommendedName>
</protein>
<proteinExistence type="predicted"/>
<dbReference type="Gene3D" id="2.30.110.10">
    <property type="entry name" value="Electron Transport, Fmn-binding Protein, Chain A"/>
    <property type="match status" value="1"/>
</dbReference>
<organism evidence="2 3">
    <name type="scientific">Spizellomyces punctatus (strain DAOM BR117)</name>
    <dbReference type="NCBI Taxonomy" id="645134"/>
    <lineage>
        <taxon>Eukaryota</taxon>
        <taxon>Fungi</taxon>
        <taxon>Fungi incertae sedis</taxon>
        <taxon>Chytridiomycota</taxon>
        <taxon>Chytridiomycota incertae sedis</taxon>
        <taxon>Chytridiomycetes</taxon>
        <taxon>Spizellomycetales</taxon>
        <taxon>Spizellomycetaceae</taxon>
        <taxon>Spizellomyces</taxon>
    </lineage>
</organism>
<dbReference type="PANTHER" id="PTHR28243:SF1">
    <property type="entry name" value="PYRIDOXAMINE 5'-PHOSPHATE OXIDASE ALR4036 FAMILY FMN-BINDING DOMAIN-CONTAINING PROTEIN"/>
    <property type="match status" value="1"/>
</dbReference>
<accession>A0A0L0H813</accession>
<feature type="domain" description="Pyridoxamine 5'-phosphate oxidase Alr4036 family FMN-binding" evidence="1">
    <location>
        <begin position="3"/>
        <end position="106"/>
    </location>
</feature>
<dbReference type="PANTHER" id="PTHR28243">
    <property type="entry name" value="AGL049CP"/>
    <property type="match status" value="1"/>
</dbReference>
<evidence type="ECO:0000313" key="3">
    <source>
        <dbReference type="Proteomes" id="UP000053201"/>
    </source>
</evidence>
<dbReference type="GeneID" id="27690375"/>
<dbReference type="SUPFAM" id="SSF50475">
    <property type="entry name" value="FMN-binding split barrel"/>
    <property type="match status" value="1"/>
</dbReference>
<dbReference type="GO" id="GO:0010181">
    <property type="term" value="F:FMN binding"/>
    <property type="evidence" value="ECO:0007669"/>
    <property type="project" value="InterPro"/>
</dbReference>
<dbReference type="InParanoid" id="A0A0L0H813"/>
<dbReference type="VEuPathDB" id="FungiDB:SPPG_07132"/>
<dbReference type="eggNOG" id="KOG4558">
    <property type="taxonomic scope" value="Eukaryota"/>
</dbReference>
<dbReference type="OrthoDB" id="434253at2759"/>
<dbReference type="InterPro" id="IPR024624">
    <property type="entry name" value="Pyridox_Oxase_Alr4036_FMN-bd"/>
</dbReference>
<keyword evidence="3" id="KW-1185">Reference proteome</keyword>
<dbReference type="STRING" id="645134.A0A0L0H813"/>
<dbReference type="OMA" id="LAWWIEG"/>